<keyword evidence="3" id="KW-1185">Reference proteome</keyword>
<sequence>MMRPLWLTPHRAMIPAPHLPTSPESEMYIAMNRFRVTPQNAEAFEALWLGRDSHLKEMDGFVEFHMLRGPETEGAILYASHTVWASEDAFRAWTRSDAFRAAHKGAGATAKLHEGAPTFEGFSTIQHIT</sequence>
<protein>
    <submittedName>
        <fullName evidence="2">Heme-degrading monooxygenase HmoA</fullName>
    </submittedName>
</protein>
<keyword evidence="2" id="KW-0503">Monooxygenase</keyword>
<keyword evidence="2" id="KW-0560">Oxidoreductase</keyword>
<dbReference type="PROSITE" id="PS51725">
    <property type="entry name" value="ABM"/>
    <property type="match status" value="1"/>
</dbReference>
<comment type="caution">
    <text evidence="2">The sequence shown here is derived from an EMBL/GenBank/DDBJ whole genome shotgun (WGS) entry which is preliminary data.</text>
</comment>
<dbReference type="Pfam" id="PF03992">
    <property type="entry name" value="ABM"/>
    <property type="match status" value="1"/>
</dbReference>
<proteinExistence type="predicted"/>
<dbReference type="Gene3D" id="3.30.70.100">
    <property type="match status" value="1"/>
</dbReference>
<gene>
    <name evidence="2" type="ORF">GGR93_002821</name>
</gene>
<dbReference type="InterPro" id="IPR050404">
    <property type="entry name" value="Heme-degrading_MO"/>
</dbReference>
<dbReference type="PANTHER" id="PTHR34474:SF2">
    <property type="entry name" value="SIGNAL TRANSDUCTION PROTEIN TRAP"/>
    <property type="match status" value="1"/>
</dbReference>
<name>A0A7W6M9P4_9RHOB</name>
<dbReference type="Proteomes" id="UP000565745">
    <property type="component" value="Unassembled WGS sequence"/>
</dbReference>
<evidence type="ECO:0000259" key="1">
    <source>
        <dbReference type="PROSITE" id="PS51725"/>
    </source>
</evidence>
<dbReference type="PANTHER" id="PTHR34474">
    <property type="entry name" value="SIGNAL TRANSDUCTION PROTEIN TRAP"/>
    <property type="match status" value="1"/>
</dbReference>
<accession>A0A7W6M9P4</accession>
<dbReference type="InterPro" id="IPR007138">
    <property type="entry name" value="ABM_dom"/>
</dbReference>
<dbReference type="SUPFAM" id="SSF54909">
    <property type="entry name" value="Dimeric alpha+beta barrel"/>
    <property type="match status" value="1"/>
</dbReference>
<evidence type="ECO:0000313" key="2">
    <source>
        <dbReference type="EMBL" id="MBB4175033.1"/>
    </source>
</evidence>
<dbReference type="EMBL" id="JACIFU010000003">
    <property type="protein sequence ID" value="MBB4175033.1"/>
    <property type="molecule type" value="Genomic_DNA"/>
</dbReference>
<organism evidence="2 3">
    <name type="scientific">Sulfitobacter noctilucicola</name>
    <dbReference type="NCBI Taxonomy" id="1342301"/>
    <lineage>
        <taxon>Bacteria</taxon>
        <taxon>Pseudomonadati</taxon>
        <taxon>Pseudomonadota</taxon>
        <taxon>Alphaproteobacteria</taxon>
        <taxon>Rhodobacterales</taxon>
        <taxon>Roseobacteraceae</taxon>
        <taxon>Sulfitobacter</taxon>
    </lineage>
</organism>
<dbReference type="InterPro" id="IPR011008">
    <property type="entry name" value="Dimeric_a/b-barrel"/>
</dbReference>
<evidence type="ECO:0000313" key="3">
    <source>
        <dbReference type="Proteomes" id="UP000565745"/>
    </source>
</evidence>
<reference evidence="2 3" key="1">
    <citation type="submission" date="2020-08" db="EMBL/GenBank/DDBJ databases">
        <title>Genomic Encyclopedia of Type Strains, Phase IV (KMG-IV): sequencing the most valuable type-strain genomes for metagenomic binning, comparative biology and taxonomic classification.</title>
        <authorList>
            <person name="Goeker M."/>
        </authorList>
    </citation>
    <scope>NUCLEOTIDE SEQUENCE [LARGE SCALE GENOMIC DNA]</scope>
    <source>
        <strain evidence="2 3">DSM 101015</strain>
    </source>
</reference>
<dbReference type="GO" id="GO:0004497">
    <property type="term" value="F:monooxygenase activity"/>
    <property type="evidence" value="ECO:0007669"/>
    <property type="project" value="UniProtKB-KW"/>
</dbReference>
<dbReference type="AlphaFoldDB" id="A0A7W6M9P4"/>
<feature type="domain" description="ABM" evidence="1">
    <location>
        <begin position="28"/>
        <end position="119"/>
    </location>
</feature>